<dbReference type="NCBIfam" id="NF038214">
    <property type="entry name" value="IS21_help_AAA"/>
    <property type="match status" value="1"/>
</dbReference>
<dbReference type="InterPro" id="IPR003593">
    <property type="entry name" value="AAA+_ATPase"/>
</dbReference>
<keyword evidence="6" id="KW-1185">Reference proteome</keyword>
<dbReference type="GO" id="GO:0006260">
    <property type="term" value="P:DNA replication"/>
    <property type="evidence" value="ECO:0007669"/>
    <property type="project" value="TreeGrafter"/>
</dbReference>
<evidence type="ECO:0000259" key="4">
    <source>
        <dbReference type="SMART" id="SM00382"/>
    </source>
</evidence>
<sequence length="250" mass="28239">MSSTQQTITRLRELKLVPMADAYDMQLQQPKLHDVSFDDRFAMLVDHEASEREARKLKRLIRGAGMPELASFEDVEYKVNRGLDKAQLASLASCDWIRRQQNLIIQGATGVGKTWLACAFGQQACRLKMPVLFYRASDLYGSITESLLDGSLPALKLSLSKPSLLILDDLGLGEMNQHASQFLLDVIDRRMRTGSLLITTQYPTDQWHGFFPDPTLADAILDRVVHQSHRLSLKGESMRKTMARKKMQSS</sequence>
<dbReference type="EMBL" id="NESN01000001">
    <property type="protein sequence ID" value="PUE55067.1"/>
    <property type="molecule type" value="Genomic_DNA"/>
</dbReference>
<keyword evidence="3" id="KW-0067">ATP-binding</keyword>
<reference evidence="5 6" key="1">
    <citation type="submission" date="2017-04" db="EMBL/GenBank/DDBJ databases">
        <title>Unexpected and diverse lifestyles within the genus Limnohabitans.</title>
        <authorList>
            <person name="Kasalicky V."/>
            <person name="Mehrshad M."/>
            <person name="Andrei S.-A."/>
            <person name="Salcher M."/>
            <person name="Kratochvilova H."/>
            <person name="Simek K."/>
            <person name="Ghai R."/>
        </authorList>
    </citation>
    <scope>NUCLEOTIDE SEQUENCE [LARGE SCALE GENOMIC DNA]</scope>
    <source>
        <strain evidence="5 6">II-B4</strain>
    </source>
</reference>
<evidence type="ECO:0000313" key="5">
    <source>
        <dbReference type="EMBL" id="PUE55067.1"/>
    </source>
</evidence>
<name>A0A315FPC5_9BURK</name>
<dbReference type="Pfam" id="PF01695">
    <property type="entry name" value="IstB_IS21"/>
    <property type="match status" value="1"/>
</dbReference>
<dbReference type="InterPro" id="IPR002611">
    <property type="entry name" value="IstB_ATP-bd"/>
</dbReference>
<dbReference type="SMART" id="SM00382">
    <property type="entry name" value="AAA"/>
    <property type="match status" value="1"/>
</dbReference>
<dbReference type="GO" id="GO:0005524">
    <property type="term" value="F:ATP binding"/>
    <property type="evidence" value="ECO:0007669"/>
    <property type="project" value="UniProtKB-KW"/>
</dbReference>
<organism evidence="5 6">
    <name type="scientific">Limnohabitans parvus II-B4</name>
    <dbReference type="NCBI Taxonomy" id="1293052"/>
    <lineage>
        <taxon>Bacteria</taxon>
        <taxon>Pseudomonadati</taxon>
        <taxon>Pseudomonadota</taxon>
        <taxon>Betaproteobacteria</taxon>
        <taxon>Burkholderiales</taxon>
        <taxon>Comamonadaceae</taxon>
        <taxon>Limnohabitans</taxon>
    </lineage>
</organism>
<dbReference type="PANTHER" id="PTHR30050:SF4">
    <property type="entry name" value="ATP-BINDING PROTEIN RV3427C IN INSERTION SEQUENCE-RELATED"/>
    <property type="match status" value="1"/>
</dbReference>
<dbReference type="InterPro" id="IPR047661">
    <property type="entry name" value="IstB"/>
</dbReference>
<proteinExistence type="inferred from homology"/>
<dbReference type="CDD" id="cd00009">
    <property type="entry name" value="AAA"/>
    <property type="match status" value="1"/>
</dbReference>
<evidence type="ECO:0000313" key="6">
    <source>
        <dbReference type="Proteomes" id="UP000250790"/>
    </source>
</evidence>
<evidence type="ECO:0000256" key="1">
    <source>
        <dbReference type="ARBA" id="ARBA00008059"/>
    </source>
</evidence>
<dbReference type="InterPro" id="IPR028350">
    <property type="entry name" value="DNAC/IstB-like"/>
</dbReference>
<evidence type="ECO:0000256" key="2">
    <source>
        <dbReference type="ARBA" id="ARBA00022741"/>
    </source>
</evidence>
<protein>
    <submittedName>
        <fullName evidence="5">AAA family ATPase</fullName>
    </submittedName>
</protein>
<dbReference type="SUPFAM" id="SSF52540">
    <property type="entry name" value="P-loop containing nucleoside triphosphate hydrolases"/>
    <property type="match status" value="1"/>
</dbReference>
<evidence type="ECO:0000256" key="3">
    <source>
        <dbReference type="ARBA" id="ARBA00022840"/>
    </source>
</evidence>
<comment type="caution">
    <text evidence="5">The sequence shown here is derived from an EMBL/GenBank/DDBJ whole genome shotgun (WGS) entry which is preliminary data.</text>
</comment>
<dbReference type="OrthoDB" id="8150723at2"/>
<dbReference type="AlphaFoldDB" id="A0A315FPC5"/>
<dbReference type="PANTHER" id="PTHR30050">
    <property type="entry name" value="CHROMOSOMAL REPLICATION INITIATOR PROTEIN DNAA"/>
    <property type="match status" value="1"/>
</dbReference>
<keyword evidence="2" id="KW-0547">Nucleotide-binding</keyword>
<dbReference type="Proteomes" id="UP000250790">
    <property type="component" value="Unassembled WGS sequence"/>
</dbReference>
<dbReference type="Gene3D" id="3.40.50.300">
    <property type="entry name" value="P-loop containing nucleotide triphosphate hydrolases"/>
    <property type="match status" value="1"/>
</dbReference>
<comment type="similarity">
    <text evidence="1">Belongs to the IS21/IS1162 putative ATP-binding protein family.</text>
</comment>
<dbReference type="PIRSF" id="PIRSF003073">
    <property type="entry name" value="DNAC_TnpB_IstB"/>
    <property type="match status" value="1"/>
</dbReference>
<dbReference type="RefSeq" id="WP_108311091.1">
    <property type="nucleotide sequence ID" value="NZ_NESN01000001.1"/>
</dbReference>
<dbReference type="InterPro" id="IPR027417">
    <property type="entry name" value="P-loop_NTPase"/>
</dbReference>
<accession>A0A315FPC5</accession>
<gene>
    <name evidence="5" type="ORF">B9Z37_00225</name>
</gene>
<feature type="domain" description="AAA+ ATPase" evidence="4">
    <location>
        <begin position="99"/>
        <end position="231"/>
    </location>
</feature>